<keyword evidence="2" id="KW-1185">Reference proteome</keyword>
<reference evidence="1" key="1">
    <citation type="submission" date="2023-03" db="EMBL/GenBank/DDBJ databases">
        <title>Massive genome expansion in bonnet fungi (Mycena s.s.) driven by repeated elements and novel gene families across ecological guilds.</title>
        <authorList>
            <consortium name="Lawrence Berkeley National Laboratory"/>
            <person name="Harder C.B."/>
            <person name="Miyauchi S."/>
            <person name="Viragh M."/>
            <person name="Kuo A."/>
            <person name="Thoen E."/>
            <person name="Andreopoulos B."/>
            <person name="Lu D."/>
            <person name="Skrede I."/>
            <person name="Drula E."/>
            <person name="Henrissat B."/>
            <person name="Morin E."/>
            <person name="Kohler A."/>
            <person name="Barry K."/>
            <person name="LaButti K."/>
            <person name="Morin E."/>
            <person name="Salamov A."/>
            <person name="Lipzen A."/>
            <person name="Mereny Z."/>
            <person name="Hegedus B."/>
            <person name="Baldrian P."/>
            <person name="Stursova M."/>
            <person name="Weitz H."/>
            <person name="Taylor A."/>
            <person name="Grigoriev I.V."/>
            <person name="Nagy L.G."/>
            <person name="Martin F."/>
            <person name="Kauserud H."/>
        </authorList>
    </citation>
    <scope>NUCLEOTIDE SEQUENCE</scope>
    <source>
        <strain evidence="1">CBHHK182m</strain>
    </source>
</reference>
<evidence type="ECO:0000313" key="1">
    <source>
        <dbReference type="EMBL" id="KAJ7731489.1"/>
    </source>
</evidence>
<dbReference type="EMBL" id="JARKIB010000152">
    <property type="protein sequence ID" value="KAJ7731489.1"/>
    <property type="molecule type" value="Genomic_DNA"/>
</dbReference>
<dbReference type="AlphaFoldDB" id="A0AAD7HZ98"/>
<organism evidence="1 2">
    <name type="scientific">Mycena metata</name>
    <dbReference type="NCBI Taxonomy" id="1033252"/>
    <lineage>
        <taxon>Eukaryota</taxon>
        <taxon>Fungi</taxon>
        <taxon>Dikarya</taxon>
        <taxon>Basidiomycota</taxon>
        <taxon>Agaricomycotina</taxon>
        <taxon>Agaricomycetes</taxon>
        <taxon>Agaricomycetidae</taxon>
        <taxon>Agaricales</taxon>
        <taxon>Marasmiineae</taxon>
        <taxon>Mycenaceae</taxon>
        <taxon>Mycena</taxon>
    </lineage>
</organism>
<proteinExistence type="predicted"/>
<protein>
    <submittedName>
        <fullName evidence="1">Uncharacterized protein</fullName>
    </submittedName>
</protein>
<name>A0AAD7HZ98_9AGAR</name>
<gene>
    <name evidence="1" type="ORF">B0H16DRAFT_1329263</name>
</gene>
<comment type="caution">
    <text evidence="1">The sequence shown here is derived from an EMBL/GenBank/DDBJ whole genome shotgun (WGS) entry which is preliminary data.</text>
</comment>
<sequence>RQALPLFICGSNCSAQTNVCVLDSNDILLLVQEDKRLDNGDDPEPQVIAEAIAAFQRNNFTRERELHLPALDRMVIPAITMYGTFPTFYKITVTASLNDAVKKGVFPAVATTVYRHIPRLPRRNSDGMKHAENRPILLQYFEAFKKFVFV</sequence>
<evidence type="ECO:0000313" key="2">
    <source>
        <dbReference type="Proteomes" id="UP001215598"/>
    </source>
</evidence>
<feature type="non-terminal residue" evidence="1">
    <location>
        <position position="1"/>
    </location>
</feature>
<dbReference type="Proteomes" id="UP001215598">
    <property type="component" value="Unassembled WGS sequence"/>
</dbReference>
<accession>A0AAD7HZ98</accession>